<protein>
    <submittedName>
        <fullName evidence="1">Uncharacterized protein</fullName>
    </submittedName>
</protein>
<dbReference type="EMBL" id="AAQJ02000001">
    <property type="protein sequence ID" value="EDP46553.1"/>
    <property type="molecule type" value="Genomic_DNA"/>
</dbReference>
<comment type="caution">
    <text evidence="1">The sequence shown here is derived from an EMBL/GenBank/DDBJ whole genome shotgun (WGS) entry which is preliminary data.</text>
</comment>
<evidence type="ECO:0000313" key="1">
    <source>
        <dbReference type="EMBL" id="EDP46553.1"/>
    </source>
</evidence>
<dbReference type="AlphaFoldDB" id="A8PN84"/>
<reference evidence="1" key="2">
    <citation type="submission" date="2007-10" db="EMBL/GenBank/DDBJ databases">
        <authorList>
            <person name="Myers G.S."/>
        </authorList>
    </citation>
    <scope>NUCLEOTIDE SEQUENCE [LARGE SCALE GENOMIC DNA]</scope>
</reference>
<evidence type="ECO:0000313" key="2">
    <source>
        <dbReference type="Proteomes" id="UP000054075"/>
    </source>
</evidence>
<reference evidence="1" key="1">
    <citation type="submission" date="2006-04" db="EMBL/GenBank/DDBJ databases">
        <authorList>
            <person name="Seshadri R."/>
            <person name="Federici B.A."/>
        </authorList>
    </citation>
    <scope>NUCLEOTIDE SEQUENCE [LARGE SCALE GENOMIC DNA]</scope>
</reference>
<gene>
    <name evidence="1" type="ORF">RICGR_0933</name>
</gene>
<organism evidence="1 2">
    <name type="scientific">Rickettsiella grylli</name>
    <dbReference type="NCBI Taxonomy" id="59196"/>
    <lineage>
        <taxon>Bacteria</taxon>
        <taxon>Pseudomonadati</taxon>
        <taxon>Pseudomonadota</taxon>
        <taxon>Gammaproteobacteria</taxon>
        <taxon>Legionellales</taxon>
        <taxon>Coxiellaceae</taxon>
        <taxon>Rickettsiella</taxon>
    </lineage>
</organism>
<accession>A8PN84</accession>
<sequence>MISLSFLVFFYFLMSLYSLFHKAEFKVHMSYYPKEIRCIDQLLKGHRHYGIAQYWDANVITSLSKAHLQVVPFNPNLTPFYWSINIKKFEKPISFIIVDKRDIRSLHKNEIYAKYGVPQKEVTCYSRKVLIYPRESIKGTSPPPNFKIFS</sequence>
<proteinExistence type="predicted"/>
<keyword evidence="2" id="KW-1185">Reference proteome</keyword>
<dbReference type="Proteomes" id="UP000054075">
    <property type="component" value="Unassembled WGS sequence"/>
</dbReference>
<name>A8PN84_9COXI</name>